<evidence type="ECO:0000256" key="1">
    <source>
        <dbReference type="ARBA" id="ARBA00004123"/>
    </source>
</evidence>
<dbReference type="InterPro" id="IPR027268">
    <property type="entry name" value="Peptidase_M4/M1_CTD_sf"/>
</dbReference>
<dbReference type="SUPFAM" id="SSF63737">
    <property type="entry name" value="Leukotriene A4 hydrolase N-terminal domain"/>
    <property type="match status" value="1"/>
</dbReference>
<keyword evidence="11" id="KW-1185">Reference proteome</keyword>
<evidence type="ECO:0000259" key="8">
    <source>
        <dbReference type="Pfam" id="PF25316"/>
    </source>
</evidence>
<dbReference type="InterPro" id="IPR057991">
    <property type="entry name" value="TPR_TAF2_C"/>
</dbReference>
<evidence type="ECO:0000256" key="6">
    <source>
        <dbReference type="ARBA" id="ARBA00023242"/>
    </source>
</evidence>
<dbReference type="InterPro" id="IPR042097">
    <property type="entry name" value="Aminopeptidase_N-like_N_sf"/>
</dbReference>
<name>A0ABQ8XL61_9EUKA</name>
<evidence type="ECO:0000313" key="11">
    <source>
        <dbReference type="Proteomes" id="UP001150062"/>
    </source>
</evidence>
<comment type="subcellular location">
    <subcellularLocation>
        <location evidence="1">Nucleus</location>
    </subcellularLocation>
</comment>
<evidence type="ECO:0000259" key="9">
    <source>
        <dbReference type="Pfam" id="PF25577"/>
    </source>
</evidence>
<dbReference type="Proteomes" id="UP001150062">
    <property type="component" value="Unassembled WGS sequence"/>
</dbReference>
<dbReference type="PANTHER" id="PTHR15137">
    <property type="entry name" value="TRANSCRIPTION INITIATION FACTOR TFIID"/>
    <property type="match status" value="1"/>
</dbReference>
<keyword evidence="4" id="KW-0805">Transcription regulation</keyword>
<dbReference type="InterPro" id="IPR016024">
    <property type="entry name" value="ARM-type_fold"/>
</dbReference>
<evidence type="ECO:0000256" key="5">
    <source>
        <dbReference type="ARBA" id="ARBA00023163"/>
    </source>
</evidence>
<comment type="similarity">
    <text evidence="2">Belongs to the TAF2 family.</text>
</comment>
<evidence type="ECO:0000256" key="2">
    <source>
        <dbReference type="ARBA" id="ARBA00010937"/>
    </source>
</evidence>
<reference evidence="10" key="1">
    <citation type="submission" date="2022-08" db="EMBL/GenBank/DDBJ databases">
        <title>Novel sulfate-reducing endosymbionts in the free-living metamonad Anaeramoeba.</title>
        <authorList>
            <person name="Jerlstrom-Hultqvist J."/>
            <person name="Cepicka I."/>
            <person name="Gallot-Lavallee L."/>
            <person name="Salas-Leiva D."/>
            <person name="Curtis B.A."/>
            <person name="Zahonova K."/>
            <person name="Pipaliya S."/>
            <person name="Dacks J."/>
            <person name="Roger A.J."/>
        </authorList>
    </citation>
    <scope>NUCLEOTIDE SEQUENCE</scope>
    <source>
        <strain evidence="10">Schooner1</strain>
    </source>
</reference>
<evidence type="ECO:0000313" key="10">
    <source>
        <dbReference type="EMBL" id="KAJ6232064.1"/>
    </source>
</evidence>
<protein>
    <recommendedName>
        <fullName evidence="3">Transcription initiation factor TFIID subunit 2</fullName>
    </recommendedName>
</protein>
<dbReference type="Gene3D" id="1.10.390.10">
    <property type="entry name" value="Neutral Protease Domain 2"/>
    <property type="match status" value="1"/>
</dbReference>
<proteinExistence type="inferred from homology"/>
<feature type="domain" description="Transcription initiation factor TFIID subunit 2 Ig-like" evidence="8">
    <location>
        <begin position="604"/>
        <end position="713"/>
    </location>
</feature>
<dbReference type="Pfam" id="PF25316">
    <property type="entry name" value="TAF2_3rd"/>
    <property type="match status" value="1"/>
</dbReference>
<accession>A0ABQ8XL61</accession>
<dbReference type="Gene3D" id="2.60.40.1730">
    <property type="entry name" value="tricorn interacting facor f3 domain"/>
    <property type="match status" value="1"/>
</dbReference>
<organism evidence="10 11">
    <name type="scientific">Anaeramoeba flamelloides</name>
    <dbReference type="NCBI Taxonomy" id="1746091"/>
    <lineage>
        <taxon>Eukaryota</taxon>
        <taxon>Metamonada</taxon>
        <taxon>Anaeramoebidae</taxon>
        <taxon>Anaeramoeba</taxon>
    </lineage>
</organism>
<evidence type="ECO:0000256" key="3">
    <source>
        <dbReference type="ARBA" id="ARBA00017363"/>
    </source>
</evidence>
<keyword evidence="6" id="KW-0539">Nucleus</keyword>
<dbReference type="InterPro" id="IPR057345">
    <property type="entry name" value="Ig-like_TAF2"/>
</dbReference>
<evidence type="ECO:0000256" key="7">
    <source>
        <dbReference type="SAM" id="MobiDB-lite"/>
    </source>
</evidence>
<sequence>MALHLTHEKLTLGIDFESHSIYGIAQLSLIKKGKENLDDHINLHLQQAVVQQVTVNGITVTFDHANYQSKEILETKNDTSYSLKDFREEFIENMTQADLGELTIFLHEIKDYQSIEQFVVVVEYELHNPQTGIHFRDKPIPYVFTDPRGYYPKYWYPCCNSLLIHHTFELIFEIPKNFHVISNGKLMEEITEEEEEETIIHYSHTIPTTPSSIGFVCGNFSNFQQSFKRDLSYKNEKMYEENQLNLNMNLNMKMKSNVNMDMNIEKEYENDEEDEEEDEDVENSELNCYGYSLNYNFINNKKKTKTKKKKNEDDNENKDGNQEKYDDDDDDDDDDMNKYWIDDEDNDNDINEDDDDEEDDDDDDIFKLNEETITQKNLIHEMKNTLQTLNAYFKFCEDFLGFRYPYSTFSLIFLPNLPKDTIFSFAGFVILSEKILYSETDIDGVHSRQMKIIFSVTSQFFGQFLHVKNPRDHWILMGLAGHLQYLAFKCLFGNSEYQYLKLNNNEFICHEKIFREVLWNSDPLTFGPINTKYYNIKSVLAIQLLESMVTAEIFRKILNKLLKNAKKKAKDMIIQTNQLITMCRKATGFNFDHFAIQWLYSSKTPKLLCSVSFNKKRQVIELKVSQYKTPVFLGQLKVRVHEFNGIFDYYYKLEEPEQKFDVFVKSRLHKHKGKKIEYENGDTISFKLKQNNPSPVFYVRVDPDLHWIRELIFVKDDQSMWEHELQLERSVIAQYETIQFLSARKHETALKLLISTLNDARLFCKIRIEAAKGLIVQDGPSTDWQAGKVLMNTYADNFFDCITGMIKPNDFSDLKSYEFRKGLTLVISTVQDNTDHTPAKIINFLLDLIRFNDNSYNEFSDDYYLSIVIKSLGNLYPKETEYFEKIFAEIQRFLEKDELMPSHEYIITRSCLKTMRKFKDRTYIEFEFFESLLQNKSYTENVKIQIILSSLFTSQEEEFSERFKHILTLIFSTEFQQEFSNFHLIILVNKLSKHLMKNSKDNDKSYFQIIPLLNKQNEINEEIVYLIWNYMNQGILEITLRSTLFKLYDTLYGVNSPRCLKNSFGSNFNKNKSYRHSNKKEFDHNSSKSSSSSSRFSHKIKQNRGNHRDSFYNIKVFNPKKAKKKKYRLEKGFRRKKAIIGDSRLSQSFKLVKDSQKNSEKSSLSSNNDNTNHDEISNTISIPNLNLNTNGNNNNNNNNNNLIDKQELNNVQDYSSINSNNNQMEILNANGNGIQNLNQSQPVQEQPQNLLKILPPIKPLQFNMDGMREMENVENKKNFKKGFFIRKIDEQTIKFIRPKEPKYKFTKGNSILKFSIKKIEY</sequence>
<feature type="compositionally biased region" description="Basic and acidic residues" evidence="7">
    <location>
        <begin position="1151"/>
        <end position="1160"/>
    </location>
</feature>
<feature type="compositionally biased region" description="Low complexity" evidence="7">
    <location>
        <begin position="1161"/>
        <end position="1170"/>
    </location>
</feature>
<dbReference type="InterPro" id="IPR037813">
    <property type="entry name" value="TAF2"/>
</dbReference>
<feature type="compositionally biased region" description="Basic residues" evidence="7">
    <location>
        <begin position="1096"/>
        <end position="1105"/>
    </location>
</feature>
<feature type="domain" description="Transcription initiation factor TFIID subunit 2 TPR repeats" evidence="9">
    <location>
        <begin position="719"/>
        <end position="1068"/>
    </location>
</feature>
<dbReference type="PANTHER" id="PTHR15137:SF9">
    <property type="entry name" value="TRANSCRIPTION INITIATION FACTOR TFIID SUBUNIT 2"/>
    <property type="match status" value="1"/>
</dbReference>
<evidence type="ECO:0000256" key="4">
    <source>
        <dbReference type="ARBA" id="ARBA00023015"/>
    </source>
</evidence>
<feature type="region of interest" description="Disordered" evidence="7">
    <location>
        <begin position="1151"/>
        <end position="1178"/>
    </location>
</feature>
<feature type="compositionally biased region" description="Acidic residues" evidence="7">
    <location>
        <begin position="342"/>
        <end position="363"/>
    </location>
</feature>
<dbReference type="Pfam" id="PF25577">
    <property type="entry name" value="TPR_TAF2_C"/>
    <property type="match status" value="1"/>
</dbReference>
<dbReference type="SUPFAM" id="SSF55486">
    <property type="entry name" value="Metalloproteases ('zincins'), catalytic domain"/>
    <property type="match status" value="1"/>
</dbReference>
<feature type="region of interest" description="Disordered" evidence="7">
    <location>
        <begin position="304"/>
        <end position="363"/>
    </location>
</feature>
<dbReference type="SUPFAM" id="SSF48371">
    <property type="entry name" value="ARM repeat"/>
    <property type="match status" value="1"/>
</dbReference>
<dbReference type="EMBL" id="JAOAOG010000295">
    <property type="protein sequence ID" value="KAJ6232064.1"/>
    <property type="molecule type" value="Genomic_DNA"/>
</dbReference>
<gene>
    <name evidence="10" type="ORF">M0813_05219</name>
</gene>
<comment type="caution">
    <text evidence="10">The sequence shown here is derived from an EMBL/GenBank/DDBJ whole genome shotgun (WGS) entry which is preliminary data.</text>
</comment>
<feature type="region of interest" description="Disordered" evidence="7">
    <location>
        <begin position="1076"/>
        <end position="1115"/>
    </location>
</feature>
<feature type="compositionally biased region" description="Acidic residues" evidence="7">
    <location>
        <begin position="325"/>
        <end position="335"/>
    </location>
</feature>
<keyword evidence="5" id="KW-0804">Transcription</keyword>